<feature type="transmembrane region" description="Helical" evidence="1">
    <location>
        <begin position="106"/>
        <end position="129"/>
    </location>
</feature>
<dbReference type="RefSeq" id="WP_236334989.1">
    <property type="nucleotide sequence ID" value="NZ_JAKIJS010000001.1"/>
</dbReference>
<protein>
    <submittedName>
        <fullName evidence="2">Uncharacterized protein</fullName>
    </submittedName>
</protein>
<name>A0ABS9H0B3_9BACL</name>
<keyword evidence="3" id="KW-1185">Reference proteome</keyword>
<evidence type="ECO:0000313" key="3">
    <source>
        <dbReference type="Proteomes" id="UP001649381"/>
    </source>
</evidence>
<dbReference type="EMBL" id="JAKIJS010000001">
    <property type="protein sequence ID" value="MCF6138432.1"/>
    <property type="molecule type" value="Genomic_DNA"/>
</dbReference>
<keyword evidence="1" id="KW-0812">Transmembrane</keyword>
<evidence type="ECO:0000313" key="2">
    <source>
        <dbReference type="EMBL" id="MCF6138432.1"/>
    </source>
</evidence>
<feature type="transmembrane region" description="Helical" evidence="1">
    <location>
        <begin position="135"/>
        <end position="151"/>
    </location>
</feature>
<sequence>MVSASKLIPSGFIGISIVIGLTTFYIISDQSKQKRKEHVEGIVSQLINLIIFIWIGKIIVNFFVFIEDPLAILAYPSSSHALYIAVLMSIFVNISNTNSRHNDVPLFIESLLLVFLVASFVYEFIQLVWNNNSYAFGYLVLSCILLVLFISSHGRIKAPALIVMIVTVWSGGMILLTFTQPFVTVFDYIMVPWFVCLFFLISISITIINNRKRGSDGWN</sequence>
<feature type="transmembrane region" description="Helical" evidence="1">
    <location>
        <begin position="72"/>
        <end position="94"/>
    </location>
</feature>
<evidence type="ECO:0000256" key="1">
    <source>
        <dbReference type="SAM" id="Phobius"/>
    </source>
</evidence>
<proteinExistence type="predicted"/>
<accession>A0ABS9H0B3</accession>
<feature type="transmembrane region" description="Helical" evidence="1">
    <location>
        <begin position="46"/>
        <end position="66"/>
    </location>
</feature>
<feature type="transmembrane region" description="Helical" evidence="1">
    <location>
        <begin position="190"/>
        <end position="208"/>
    </location>
</feature>
<comment type="caution">
    <text evidence="2">The sequence shown here is derived from an EMBL/GenBank/DDBJ whole genome shotgun (WGS) entry which is preliminary data.</text>
</comment>
<keyword evidence="1" id="KW-1133">Transmembrane helix</keyword>
<feature type="transmembrane region" description="Helical" evidence="1">
    <location>
        <begin position="158"/>
        <end position="178"/>
    </location>
</feature>
<feature type="transmembrane region" description="Helical" evidence="1">
    <location>
        <begin position="6"/>
        <end position="26"/>
    </location>
</feature>
<organism evidence="2 3">
    <name type="scientific">Pseudalkalibacillus berkeleyi</name>
    <dbReference type="NCBI Taxonomy" id="1069813"/>
    <lineage>
        <taxon>Bacteria</taxon>
        <taxon>Bacillati</taxon>
        <taxon>Bacillota</taxon>
        <taxon>Bacilli</taxon>
        <taxon>Bacillales</taxon>
        <taxon>Fictibacillaceae</taxon>
        <taxon>Pseudalkalibacillus</taxon>
    </lineage>
</organism>
<keyword evidence="1" id="KW-0472">Membrane</keyword>
<gene>
    <name evidence="2" type="ORF">L2716_11895</name>
</gene>
<dbReference type="Proteomes" id="UP001649381">
    <property type="component" value="Unassembled WGS sequence"/>
</dbReference>
<reference evidence="2 3" key="1">
    <citation type="submission" date="2022-01" db="EMBL/GenBank/DDBJ databases">
        <title>Alkalihalobacillus sp. EGI L200015, a novel bacterium isolated from a salt lake sediment.</title>
        <authorList>
            <person name="Gao L."/>
            <person name="Fang B.-Z."/>
            <person name="Li W.-J."/>
        </authorList>
    </citation>
    <scope>NUCLEOTIDE SEQUENCE [LARGE SCALE GENOMIC DNA]</scope>
    <source>
        <strain evidence="2 3">KCTC 12718</strain>
    </source>
</reference>